<feature type="compositionally biased region" description="Basic and acidic residues" evidence="1">
    <location>
        <begin position="186"/>
        <end position="210"/>
    </location>
</feature>
<protein>
    <submittedName>
        <fullName evidence="2">Uncharacterized protein</fullName>
    </submittedName>
</protein>
<dbReference type="Proteomes" id="UP000245771">
    <property type="component" value="Unassembled WGS sequence"/>
</dbReference>
<organism evidence="2 3">
    <name type="scientific">Meira miltonrushii</name>
    <dbReference type="NCBI Taxonomy" id="1280837"/>
    <lineage>
        <taxon>Eukaryota</taxon>
        <taxon>Fungi</taxon>
        <taxon>Dikarya</taxon>
        <taxon>Basidiomycota</taxon>
        <taxon>Ustilaginomycotina</taxon>
        <taxon>Exobasidiomycetes</taxon>
        <taxon>Exobasidiales</taxon>
        <taxon>Brachybasidiaceae</taxon>
        <taxon>Meira</taxon>
    </lineage>
</organism>
<feature type="compositionally biased region" description="Polar residues" evidence="1">
    <location>
        <begin position="132"/>
        <end position="141"/>
    </location>
</feature>
<dbReference type="InParanoid" id="A0A316VJ92"/>
<evidence type="ECO:0000313" key="3">
    <source>
        <dbReference type="Proteomes" id="UP000245771"/>
    </source>
</evidence>
<evidence type="ECO:0000256" key="1">
    <source>
        <dbReference type="SAM" id="MobiDB-lite"/>
    </source>
</evidence>
<evidence type="ECO:0000313" key="2">
    <source>
        <dbReference type="EMBL" id="PWN37747.1"/>
    </source>
</evidence>
<feature type="region of interest" description="Disordered" evidence="1">
    <location>
        <begin position="168"/>
        <end position="270"/>
    </location>
</feature>
<feature type="compositionally biased region" description="Basic and acidic residues" evidence="1">
    <location>
        <begin position="304"/>
        <end position="315"/>
    </location>
</feature>
<keyword evidence="3" id="KW-1185">Reference proteome</keyword>
<feature type="compositionally biased region" description="Basic and acidic residues" evidence="1">
    <location>
        <begin position="232"/>
        <end position="242"/>
    </location>
</feature>
<feature type="region of interest" description="Disordered" evidence="1">
    <location>
        <begin position="304"/>
        <end position="325"/>
    </location>
</feature>
<sequence>MVLQNKYKARASKRYNAARGGASDGRGRGRGGGRGGMQRRLDPTAFPSLPGQDSEEGEEEEEGDESGESDSSEQKRQRSKYAPRKLTSNSWRYEEPSKETAEGEENAEEEEEPEVDLSGLLERVARLDSSKTSKALSSEQAARNALDTNAADIDASLLYLLDRQKQRDRTAEQDSNDISHSLPRHNLTEEQRKELEREGKRLQEEKVRQEKHQRRARVLQQASAKTISLDIGENRRAKDENVPKPAARGKHSNSTSHLYEDEADFPNQKAGDYDVDAFLSEMNTPSPRVPDISRRAEDVKQLEIAQREKTHKKEQVDEDFLDSIL</sequence>
<dbReference type="OrthoDB" id="3363351at2759"/>
<feature type="compositionally biased region" description="Acidic residues" evidence="1">
    <location>
        <begin position="102"/>
        <end position="115"/>
    </location>
</feature>
<name>A0A316VJ92_9BASI</name>
<dbReference type="RefSeq" id="XP_025358049.1">
    <property type="nucleotide sequence ID" value="XM_025501514.1"/>
</dbReference>
<feature type="region of interest" description="Disordered" evidence="1">
    <location>
        <begin position="1"/>
        <end position="153"/>
    </location>
</feature>
<dbReference type="AlphaFoldDB" id="A0A316VJ92"/>
<feature type="compositionally biased region" description="Acidic residues" evidence="1">
    <location>
        <begin position="53"/>
        <end position="71"/>
    </location>
</feature>
<proteinExistence type="predicted"/>
<accession>A0A316VJ92</accession>
<gene>
    <name evidence="2" type="ORF">FA14DRAFT_18628</name>
</gene>
<feature type="compositionally biased region" description="Basic and acidic residues" evidence="1">
    <location>
        <begin position="92"/>
        <end position="101"/>
    </location>
</feature>
<reference evidence="2 3" key="1">
    <citation type="journal article" date="2018" name="Mol. Biol. Evol.">
        <title>Broad Genomic Sampling Reveals a Smut Pathogenic Ancestry of the Fungal Clade Ustilaginomycotina.</title>
        <authorList>
            <person name="Kijpornyongpan T."/>
            <person name="Mondo S.J."/>
            <person name="Barry K."/>
            <person name="Sandor L."/>
            <person name="Lee J."/>
            <person name="Lipzen A."/>
            <person name="Pangilinan J."/>
            <person name="LaButti K."/>
            <person name="Hainaut M."/>
            <person name="Henrissat B."/>
            <person name="Grigoriev I.V."/>
            <person name="Spatafora J.W."/>
            <person name="Aime M.C."/>
        </authorList>
    </citation>
    <scope>NUCLEOTIDE SEQUENCE [LARGE SCALE GENOMIC DNA]</scope>
    <source>
        <strain evidence="2 3">MCA 3882</strain>
    </source>
</reference>
<dbReference type="EMBL" id="KZ819602">
    <property type="protein sequence ID" value="PWN37747.1"/>
    <property type="molecule type" value="Genomic_DNA"/>
</dbReference>
<dbReference type="GeneID" id="37023295"/>
<feature type="compositionally biased region" description="Acidic residues" evidence="1">
    <location>
        <begin position="316"/>
        <end position="325"/>
    </location>
</feature>